<keyword evidence="15" id="KW-1185">Reference proteome</keyword>
<evidence type="ECO:0000313" key="14">
    <source>
        <dbReference type="EMBL" id="TQM38197.1"/>
    </source>
</evidence>
<feature type="binding site" evidence="13">
    <location>
        <position position="103"/>
    </location>
    <ligand>
        <name>substrate</name>
    </ligand>
</feature>
<evidence type="ECO:0000313" key="15">
    <source>
        <dbReference type="Proteomes" id="UP000319818"/>
    </source>
</evidence>
<keyword evidence="13" id="KW-0479">Metal-binding</keyword>
<evidence type="ECO:0000256" key="8">
    <source>
        <dbReference type="ARBA" id="ARBA00025046"/>
    </source>
</evidence>
<evidence type="ECO:0000256" key="4">
    <source>
        <dbReference type="ARBA" id="ARBA00011233"/>
    </source>
</evidence>
<comment type="cofactor">
    <cofactor evidence="2">
        <name>a divalent metal cation</name>
        <dbReference type="ChEBI" id="CHEBI:60240"/>
    </cofactor>
</comment>
<evidence type="ECO:0000256" key="12">
    <source>
        <dbReference type="ARBA" id="ARBA00047973"/>
    </source>
</evidence>
<feature type="binding site" evidence="13">
    <location>
        <position position="104"/>
    </location>
    <ligand>
        <name>Mg(2+)</name>
        <dbReference type="ChEBI" id="CHEBI:18420"/>
    </ligand>
</feature>
<dbReference type="EC" id="4.1.3.17" evidence="5"/>
<evidence type="ECO:0000256" key="6">
    <source>
        <dbReference type="ARBA" id="ARBA00012947"/>
    </source>
</evidence>
<dbReference type="EC" id="4.1.1.112" evidence="6"/>
<evidence type="ECO:0000256" key="3">
    <source>
        <dbReference type="ARBA" id="ARBA00008621"/>
    </source>
</evidence>
<dbReference type="Gene3D" id="3.50.30.40">
    <property type="entry name" value="Ribonuclease E inhibitor RraA/RraA-like"/>
    <property type="match status" value="1"/>
</dbReference>
<comment type="cofactor">
    <cofactor evidence="13">
        <name>Mg(2+)</name>
        <dbReference type="ChEBI" id="CHEBI:18420"/>
    </cofactor>
</comment>
<keyword evidence="13" id="KW-0460">Magnesium</keyword>
<dbReference type="GO" id="GO:0046872">
    <property type="term" value="F:metal ion binding"/>
    <property type="evidence" value="ECO:0007669"/>
    <property type="project" value="UniProtKB-KW"/>
</dbReference>
<evidence type="ECO:0000256" key="5">
    <source>
        <dbReference type="ARBA" id="ARBA00012213"/>
    </source>
</evidence>
<evidence type="ECO:0000256" key="7">
    <source>
        <dbReference type="ARBA" id="ARBA00016549"/>
    </source>
</evidence>
<evidence type="ECO:0000256" key="2">
    <source>
        <dbReference type="ARBA" id="ARBA00001968"/>
    </source>
</evidence>
<dbReference type="CDD" id="cd16841">
    <property type="entry name" value="RraA_family"/>
    <property type="match status" value="1"/>
</dbReference>
<sequence>MDELVTRLSRLQVSSLSDADKTLPVCDPAIHALVADVTLVGVALTVRADGDLLGMIDAIGRAEPGTVLVVATDGRPLAASGELFATEGRRRGLAGIVVDGYCRDLRGIRRVGLPVYARGTTPAAGPALGPAVVGEPVTFGGVEVSPGDLVFGDDDGLLIAPPERIAAAVDQAEEIERVEAEVAAGMRAGRSLHELTNAPEHLRAIAAGEPSTFRFQP</sequence>
<comment type="subunit">
    <text evidence="4">Homotrimer.</text>
</comment>
<dbReference type="InterPro" id="IPR036704">
    <property type="entry name" value="RraA/RraA-like_sf"/>
</dbReference>
<dbReference type="RefSeq" id="WP_142104903.1">
    <property type="nucleotide sequence ID" value="NZ_VFPH01000002.1"/>
</dbReference>
<comment type="catalytic activity">
    <reaction evidence="1">
        <text>4-hydroxy-4-methyl-2-oxoglutarate = 2 pyruvate</text>
        <dbReference type="Rhea" id="RHEA:22748"/>
        <dbReference type="ChEBI" id="CHEBI:15361"/>
        <dbReference type="ChEBI" id="CHEBI:58276"/>
        <dbReference type="EC" id="4.1.3.17"/>
    </reaction>
</comment>
<evidence type="ECO:0000256" key="9">
    <source>
        <dbReference type="ARBA" id="ARBA00029596"/>
    </source>
</evidence>
<dbReference type="GO" id="GO:0008948">
    <property type="term" value="F:oxaloacetate decarboxylase activity"/>
    <property type="evidence" value="ECO:0007669"/>
    <property type="project" value="UniProtKB-EC"/>
</dbReference>
<proteinExistence type="inferred from homology"/>
<comment type="similarity">
    <text evidence="3">Belongs to the class II aldolase/RraA-like family.</text>
</comment>
<comment type="caution">
    <text evidence="14">The sequence shown here is derived from an EMBL/GenBank/DDBJ whole genome shotgun (WGS) entry which is preliminary data.</text>
</comment>
<dbReference type="SUPFAM" id="SSF89562">
    <property type="entry name" value="RraA-like"/>
    <property type="match status" value="1"/>
</dbReference>
<dbReference type="Pfam" id="PF03737">
    <property type="entry name" value="RraA-like"/>
    <property type="match status" value="1"/>
</dbReference>
<dbReference type="PANTHER" id="PTHR33254">
    <property type="entry name" value="4-HYDROXY-4-METHYL-2-OXOGLUTARATE ALDOLASE 3-RELATED"/>
    <property type="match status" value="1"/>
</dbReference>
<dbReference type="OrthoDB" id="943692at2"/>
<comment type="catalytic activity">
    <reaction evidence="12">
        <text>oxaloacetate + H(+) = pyruvate + CO2</text>
        <dbReference type="Rhea" id="RHEA:15641"/>
        <dbReference type="ChEBI" id="CHEBI:15361"/>
        <dbReference type="ChEBI" id="CHEBI:15378"/>
        <dbReference type="ChEBI" id="CHEBI:16452"/>
        <dbReference type="ChEBI" id="CHEBI:16526"/>
        <dbReference type="EC" id="4.1.1.112"/>
    </reaction>
</comment>
<evidence type="ECO:0000256" key="10">
    <source>
        <dbReference type="ARBA" id="ARBA00030169"/>
    </source>
</evidence>
<dbReference type="AlphaFoldDB" id="A0A543FWI2"/>
<accession>A0A543FWI2</accession>
<dbReference type="PANTHER" id="PTHR33254:SF4">
    <property type="entry name" value="4-HYDROXY-4-METHYL-2-OXOGLUTARATE ALDOLASE 3-RELATED"/>
    <property type="match status" value="1"/>
</dbReference>
<comment type="function">
    <text evidence="8">Catalyzes the aldol cleavage of 4-hydroxy-4-methyl-2-oxoglutarate (HMG) into 2 molecules of pyruvate. Also contains a secondary oxaloacetate (OAA) decarboxylase activity due to the common pyruvate enolate transition state formed following C-C bond cleavage in the retro-aldol and decarboxylation reactions.</text>
</comment>
<protein>
    <recommendedName>
        <fullName evidence="7">Putative 4-hydroxy-4-methyl-2-oxoglutarate aldolase</fullName>
        <ecNumber evidence="6">4.1.1.112</ecNumber>
        <ecNumber evidence="5">4.1.3.17</ecNumber>
    </recommendedName>
    <alternativeName>
        <fullName evidence="11">Oxaloacetate decarboxylase</fullName>
    </alternativeName>
    <alternativeName>
        <fullName evidence="9">Regulator of ribonuclease activity homolog</fullName>
    </alternativeName>
    <alternativeName>
        <fullName evidence="10">RraA-like protein</fullName>
    </alternativeName>
</protein>
<gene>
    <name evidence="14" type="ORF">FB388_5427</name>
</gene>
<evidence type="ECO:0000256" key="13">
    <source>
        <dbReference type="PIRSR" id="PIRSR605493-1"/>
    </source>
</evidence>
<dbReference type="InterPro" id="IPR005493">
    <property type="entry name" value="RraA/RraA-like"/>
</dbReference>
<dbReference type="EMBL" id="VFPH01000002">
    <property type="protein sequence ID" value="TQM38197.1"/>
    <property type="molecule type" value="Genomic_DNA"/>
</dbReference>
<dbReference type="GO" id="GO:0047443">
    <property type="term" value="F:4-hydroxy-4-methyl-2-oxoglutarate aldolase activity"/>
    <property type="evidence" value="ECO:0007669"/>
    <property type="project" value="UniProtKB-EC"/>
</dbReference>
<dbReference type="Proteomes" id="UP000319818">
    <property type="component" value="Unassembled WGS sequence"/>
</dbReference>
<name>A0A543FWI2_9PSEU</name>
<evidence type="ECO:0000256" key="1">
    <source>
        <dbReference type="ARBA" id="ARBA00001342"/>
    </source>
</evidence>
<reference evidence="14 15" key="1">
    <citation type="submission" date="2019-06" db="EMBL/GenBank/DDBJ databases">
        <title>Sequencing the genomes of 1000 actinobacteria strains.</title>
        <authorList>
            <person name="Klenk H.-P."/>
        </authorList>
    </citation>
    <scope>NUCLEOTIDE SEQUENCE [LARGE SCALE GENOMIC DNA]</scope>
    <source>
        <strain evidence="14 15">DSM 45511</strain>
    </source>
</reference>
<organism evidence="14 15">
    <name type="scientific">Pseudonocardia cypriaca</name>
    <dbReference type="NCBI Taxonomy" id="882449"/>
    <lineage>
        <taxon>Bacteria</taxon>
        <taxon>Bacillati</taxon>
        <taxon>Actinomycetota</taxon>
        <taxon>Actinomycetes</taxon>
        <taxon>Pseudonocardiales</taxon>
        <taxon>Pseudonocardiaceae</taxon>
        <taxon>Pseudonocardia</taxon>
    </lineage>
</organism>
<evidence type="ECO:0000256" key="11">
    <source>
        <dbReference type="ARBA" id="ARBA00032305"/>
    </source>
</evidence>